<dbReference type="Proteomes" id="UP000815677">
    <property type="component" value="Unassembled WGS sequence"/>
</dbReference>
<evidence type="ECO:0000313" key="1">
    <source>
        <dbReference type="EMBL" id="GAT45527.1"/>
    </source>
</evidence>
<reference evidence="1" key="1">
    <citation type="submission" date="2014-09" db="EMBL/GenBank/DDBJ databases">
        <title>Genome sequence of the luminous mushroom Mycena chlorophos for searching fungal bioluminescence genes.</title>
        <authorList>
            <person name="Tanaka Y."/>
            <person name="Kasuga D."/>
            <person name="Oba Y."/>
            <person name="Hase S."/>
            <person name="Sato K."/>
            <person name="Oba Y."/>
            <person name="Sakakibara Y."/>
        </authorList>
    </citation>
    <scope>NUCLEOTIDE SEQUENCE</scope>
</reference>
<evidence type="ECO:0000313" key="2">
    <source>
        <dbReference type="Proteomes" id="UP000815677"/>
    </source>
</evidence>
<protein>
    <submittedName>
        <fullName evidence="1">Uncharacterized protein</fullName>
    </submittedName>
</protein>
<keyword evidence="2" id="KW-1185">Reference proteome</keyword>
<accession>A0ABQ0L2Y6</accession>
<dbReference type="Gene3D" id="2.70.70.10">
    <property type="entry name" value="Glucose Permease (Domain IIA)"/>
    <property type="match status" value="1"/>
</dbReference>
<feature type="non-terminal residue" evidence="1">
    <location>
        <position position="346"/>
    </location>
</feature>
<sequence>MIISPPFLPRHLTAHDETGAETDPLMAIVERYQLSHGIYPIAQDRHLHLGQHLAPNDQKEPVRAIADGEVVAWRVSQREISDGSKGPDGRPVPNTNNGFVLLKHVTETGDGRQLTFYSLYMHLLDLNQQNRLVPQPAYQEQHDDTAPDRLSRWLLNPTDNSEDGAVQHGNGLKVRRKDQLGYVGACQGLRQLHFEVFMTEPDFESYFDATQLGELQPVTPEGSDAWGHTYYVIPGGTTYRSGPPEHFDSGYFPTLQDGKVADDVTLYVECYFHKGDRYTRTWKKNADGKIHAISAAAEIDPYKGRYEYSLFERAQHLYPTCPSDGFDLLRYGRVLNSSAEIADDTD</sequence>
<proteinExistence type="predicted"/>
<dbReference type="EMBL" id="DF841442">
    <property type="protein sequence ID" value="GAT45527.1"/>
    <property type="molecule type" value="Genomic_DNA"/>
</dbReference>
<name>A0ABQ0L2Y6_MYCCL</name>
<organism evidence="1 2">
    <name type="scientific">Mycena chlorophos</name>
    <name type="common">Agaric fungus</name>
    <name type="synonym">Agaricus chlorophos</name>
    <dbReference type="NCBI Taxonomy" id="658473"/>
    <lineage>
        <taxon>Eukaryota</taxon>
        <taxon>Fungi</taxon>
        <taxon>Dikarya</taxon>
        <taxon>Basidiomycota</taxon>
        <taxon>Agaricomycotina</taxon>
        <taxon>Agaricomycetes</taxon>
        <taxon>Agaricomycetidae</taxon>
        <taxon>Agaricales</taxon>
        <taxon>Marasmiineae</taxon>
        <taxon>Mycenaceae</taxon>
        <taxon>Mycena</taxon>
    </lineage>
</organism>
<dbReference type="InterPro" id="IPR011055">
    <property type="entry name" value="Dup_hybrid_motif"/>
</dbReference>
<gene>
    <name evidence="1" type="ORF">MCHLO_03098</name>
</gene>